<dbReference type="InterPro" id="IPR020945">
    <property type="entry name" value="DMSO/NO3_reduct_chaperone"/>
</dbReference>
<comment type="caution">
    <text evidence="2">The sequence shown here is derived from an EMBL/GenBank/DDBJ whole genome shotgun (WGS) entry which is preliminary data.</text>
</comment>
<dbReference type="SUPFAM" id="SSF89155">
    <property type="entry name" value="TorD-like"/>
    <property type="match status" value="1"/>
</dbReference>
<reference evidence="2 3" key="1">
    <citation type="submission" date="2014-12" db="EMBL/GenBank/DDBJ databases">
        <title>Genome assembly of Enhygromyxa salina DSM 15201.</title>
        <authorList>
            <person name="Sharma G."/>
            <person name="Subramanian S."/>
        </authorList>
    </citation>
    <scope>NUCLEOTIDE SEQUENCE [LARGE SCALE GENOMIC DNA]</scope>
    <source>
        <strain evidence="2 3">DSM 15201</strain>
    </source>
</reference>
<name>A0A0C1ZTX3_9BACT</name>
<organism evidence="2 3">
    <name type="scientific">Enhygromyxa salina</name>
    <dbReference type="NCBI Taxonomy" id="215803"/>
    <lineage>
        <taxon>Bacteria</taxon>
        <taxon>Pseudomonadati</taxon>
        <taxon>Myxococcota</taxon>
        <taxon>Polyangia</taxon>
        <taxon>Nannocystales</taxon>
        <taxon>Nannocystaceae</taxon>
        <taxon>Enhygromyxa</taxon>
    </lineage>
</organism>
<dbReference type="InterPro" id="IPR036411">
    <property type="entry name" value="TorD-like_sf"/>
</dbReference>
<dbReference type="Proteomes" id="UP000031599">
    <property type="component" value="Unassembled WGS sequence"/>
</dbReference>
<dbReference type="AlphaFoldDB" id="A0A0C1ZTX3"/>
<dbReference type="Gene3D" id="1.10.3480.10">
    <property type="entry name" value="TorD-like"/>
    <property type="match status" value="1"/>
</dbReference>
<evidence type="ECO:0000313" key="3">
    <source>
        <dbReference type="Proteomes" id="UP000031599"/>
    </source>
</evidence>
<accession>A0A0C1ZTX3</accession>
<protein>
    <submittedName>
        <fullName evidence="2">Putative oxidoreductase component of anaerobic dehydrogenase</fullName>
    </submittedName>
</protein>
<dbReference type="EMBL" id="JMCC02000072">
    <property type="protein sequence ID" value="KIG14503.1"/>
    <property type="molecule type" value="Genomic_DNA"/>
</dbReference>
<dbReference type="PANTHER" id="PTHR34227">
    <property type="entry name" value="CHAPERONE PROTEIN YCDY"/>
    <property type="match status" value="1"/>
</dbReference>
<dbReference type="Pfam" id="PF02613">
    <property type="entry name" value="Nitrate_red_del"/>
    <property type="match status" value="1"/>
</dbReference>
<dbReference type="PANTHER" id="PTHR34227:SF1">
    <property type="entry name" value="DIMETHYL SULFOXIDE REDUCTASE CHAPERONE-RELATED"/>
    <property type="match status" value="1"/>
</dbReference>
<evidence type="ECO:0000313" key="2">
    <source>
        <dbReference type="EMBL" id="KIG14503.1"/>
    </source>
</evidence>
<gene>
    <name evidence="2" type="ORF">DB30_06730</name>
</gene>
<evidence type="ECO:0000256" key="1">
    <source>
        <dbReference type="ARBA" id="ARBA00023186"/>
    </source>
</evidence>
<keyword evidence="1" id="KW-0143">Chaperone</keyword>
<sequence length="330" mass="35427">MGADAEQQALGRSRLYALLARLFVRGATARSLAQLGALEWVESEPLDHDELAAAHHACFSLGVFPYAGVFLDPAAQAGACADRVRSFYEQVGFAPRLDELSADHLGIEFAFLSFVTGAQAEAHADGRPELVTRCDAVLAKFLDACVLSYLPAFVCACEDLSENGEHSLWPKIARGALELVAEHRSHLPGTLDPVALPAADPLLQDRATGLRELARYLLTPAKVGVFFSRADIGALGRRHEVPRGFGPRELMLDNLLRSAAEYGELTGLLDSLDAVFLRRDDALAQIASSCAIEPAIAPWRAAIASARTLLSQLRDASTAPSRTSTDTGRP</sequence>
<proteinExistence type="predicted"/>
<dbReference type="InterPro" id="IPR050289">
    <property type="entry name" value="TorD/DmsD_chaperones"/>
</dbReference>
<dbReference type="RefSeq" id="WP_052553527.1">
    <property type="nucleotide sequence ID" value="NZ_JMCC02000072.1"/>
</dbReference>